<dbReference type="KEGG" id="csi:P262_03390"/>
<dbReference type="EMBL" id="CP006731">
    <property type="protein sequence ID" value="AHB70780.1"/>
    <property type="molecule type" value="Genomic_DNA"/>
</dbReference>
<accession>V5U1B0</accession>
<organism evidence="1 2">
    <name type="scientific">Cronobacter malonaticus</name>
    <dbReference type="NCBI Taxonomy" id="413503"/>
    <lineage>
        <taxon>Bacteria</taxon>
        <taxon>Pseudomonadati</taxon>
        <taxon>Pseudomonadota</taxon>
        <taxon>Gammaproteobacteria</taxon>
        <taxon>Enterobacterales</taxon>
        <taxon>Enterobacteriaceae</taxon>
        <taxon>Cronobacter</taxon>
    </lineage>
</organism>
<protein>
    <submittedName>
        <fullName evidence="1">Uncharacterized protein</fullName>
    </submittedName>
</protein>
<evidence type="ECO:0000313" key="1">
    <source>
        <dbReference type="EMBL" id="AHB70780.1"/>
    </source>
</evidence>
<evidence type="ECO:0000313" key="2">
    <source>
        <dbReference type="Proteomes" id="UP000018545"/>
    </source>
</evidence>
<dbReference type="AlphaFoldDB" id="V5U1B0"/>
<sequence>MFLNKKAGRQDAPGFFIRSATACSLLRLDKTRLIPFVSPSC</sequence>
<gene>
    <name evidence="1" type="ORF">P262_03390</name>
</gene>
<dbReference type="PATRIC" id="fig|1401659.3.peg.2392"/>
<dbReference type="HOGENOM" id="CLU_3268836_0_0_6"/>
<reference evidence="1 2" key="1">
    <citation type="journal article" date="2014" name="Genome Announc.">
        <title>Complete Genome Sequence of Cronobacter sakazakii Strain CMCC 45402.</title>
        <authorList>
            <person name="Zhao Z."/>
            <person name="Wang L."/>
            <person name="Wang B."/>
            <person name="Liang H."/>
            <person name="Ye Q."/>
            <person name="Zeng M."/>
        </authorList>
    </citation>
    <scope>NUCLEOTIDE SEQUENCE [LARGE SCALE GENOMIC DNA]</scope>
    <source>
        <strain evidence="2">45402</strain>
    </source>
</reference>
<dbReference type="Proteomes" id="UP000018545">
    <property type="component" value="Chromosome"/>
</dbReference>
<proteinExistence type="predicted"/>
<name>V5U1B0_9ENTR</name>